<evidence type="ECO:0000256" key="1">
    <source>
        <dbReference type="SAM" id="SignalP"/>
    </source>
</evidence>
<dbReference type="KEGG" id="cput:CONPUDRAFT_160207"/>
<dbReference type="InterPro" id="IPR045341">
    <property type="entry name" value="DUF6532"/>
</dbReference>
<keyword evidence="4" id="KW-1185">Reference proteome</keyword>
<dbReference type="Proteomes" id="UP000053558">
    <property type="component" value="Unassembled WGS sequence"/>
</dbReference>
<protein>
    <recommendedName>
        <fullName evidence="2">DUF6532 domain-containing protein</fullName>
    </recommendedName>
</protein>
<sequence length="159" mass="18509">MFLLLIYVSISRIVYQDWAARRYIYCGPVIQNLLNEVFFQDRDDDAIRCRDFYEPFPKLALALIMTAIDCAIDEWHTGKRGRITFSETAYRPVYKTYLEDLNRFELEGLQHNILGKLQARMYRDGLEHAGVQYQPVTSVSMSKEVLANGVAELVVEFNN</sequence>
<dbReference type="Pfam" id="PF20149">
    <property type="entry name" value="DUF6532"/>
    <property type="match status" value="1"/>
</dbReference>
<organism evidence="3 4">
    <name type="scientific">Coniophora puteana (strain RWD-64-598)</name>
    <name type="common">Brown rot fungus</name>
    <dbReference type="NCBI Taxonomy" id="741705"/>
    <lineage>
        <taxon>Eukaryota</taxon>
        <taxon>Fungi</taxon>
        <taxon>Dikarya</taxon>
        <taxon>Basidiomycota</taxon>
        <taxon>Agaricomycotina</taxon>
        <taxon>Agaricomycetes</taxon>
        <taxon>Agaricomycetidae</taxon>
        <taxon>Boletales</taxon>
        <taxon>Coniophorineae</taxon>
        <taxon>Coniophoraceae</taxon>
        <taxon>Coniophora</taxon>
    </lineage>
</organism>
<accession>R7SF48</accession>
<keyword evidence="1" id="KW-0732">Signal</keyword>
<feature type="domain" description="DUF6532" evidence="2">
    <location>
        <begin position="11"/>
        <end position="104"/>
    </location>
</feature>
<evidence type="ECO:0000259" key="2">
    <source>
        <dbReference type="Pfam" id="PF20149"/>
    </source>
</evidence>
<dbReference type="AlphaFoldDB" id="R7SF48"/>
<dbReference type="RefSeq" id="XP_007775510.1">
    <property type="nucleotide sequence ID" value="XM_007777320.1"/>
</dbReference>
<evidence type="ECO:0000313" key="4">
    <source>
        <dbReference type="Proteomes" id="UP000053558"/>
    </source>
</evidence>
<dbReference type="OrthoDB" id="3268553at2759"/>
<name>R7SF48_CONPW</name>
<proteinExistence type="predicted"/>
<dbReference type="GeneID" id="19204247"/>
<reference evidence="4" key="1">
    <citation type="journal article" date="2012" name="Science">
        <title>The Paleozoic origin of enzymatic lignin decomposition reconstructed from 31 fungal genomes.</title>
        <authorList>
            <person name="Floudas D."/>
            <person name="Binder M."/>
            <person name="Riley R."/>
            <person name="Barry K."/>
            <person name="Blanchette R.A."/>
            <person name="Henrissat B."/>
            <person name="Martinez A.T."/>
            <person name="Otillar R."/>
            <person name="Spatafora J.W."/>
            <person name="Yadav J.S."/>
            <person name="Aerts A."/>
            <person name="Benoit I."/>
            <person name="Boyd A."/>
            <person name="Carlson A."/>
            <person name="Copeland A."/>
            <person name="Coutinho P.M."/>
            <person name="de Vries R.P."/>
            <person name="Ferreira P."/>
            <person name="Findley K."/>
            <person name="Foster B."/>
            <person name="Gaskell J."/>
            <person name="Glotzer D."/>
            <person name="Gorecki P."/>
            <person name="Heitman J."/>
            <person name="Hesse C."/>
            <person name="Hori C."/>
            <person name="Igarashi K."/>
            <person name="Jurgens J.A."/>
            <person name="Kallen N."/>
            <person name="Kersten P."/>
            <person name="Kohler A."/>
            <person name="Kuees U."/>
            <person name="Kumar T.K.A."/>
            <person name="Kuo A."/>
            <person name="LaButti K."/>
            <person name="Larrondo L.F."/>
            <person name="Lindquist E."/>
            <person name="Ling A."/>
            <person name="Lombard V."/>
            <person name="Lucas S."/>
            <person name="Lundell T."/>
            <person name="Martin R."/>
            <person name="McLaughlin D.J."/>
            <person name="Morgenstern I."/>
            <person name="Morin E."/>
            <person name="Murat C."/>
            <person name="Nagy L.G."/>
            <person name="Nolan M."/>
            <person name="Ohm R.A."/>
            <person name="Patyshakuliyeva A."/>
            <person name="Rokas A."/>
            <person name="Ruiz-Duenas F.J."/>
            <person name="Sabat G."/>
            <person name="Salamov A."/>
            <person name="Samejima M."/>
            <person name="Schmutz J."/>
            <person name="Slot J.C."/>
            <person name="St John F."/>
            <person name="Stenlid J."/>
            <person name="Sun H."/>
            <person name="Sun S."/>
            <person name="Syed K."/>
            <person name="Tsang A."/>
            <person name="Wiebenga A."/>
            <person name="Young D."/>
            <person name="Pisabarro A."/>
            <person name="Eastwood D.C."/>
            <person name="Martin F."/>
            <person name="Cullen D."/>
            <person name="Grigoriev I.V."/>
            <person name="Hibbett D.S."/>
        </authorList>
    </citation>
    <scope>NUCLEOTIDE SEQUENCE [LARGE SCALE GENOMIC DNA]</scope>
    <source>
        <strain evidence="4">RWD-64-598 SS2</strain>
    </source>
</reference>
<dbReference type="EMBL" id="JH711592">
    <property type="protein sequence ID" value="EIW74505.1"/>
    <property type="molecule type" value="Genomic_DNA"/>
</dbReference>
<dbReference type="eggNOG" id="ENOG502SUXT">
    <property type="taxonomic scope" value="Eukaryota"/>
</dbReference>
<feature type="chain" id="PRO_5004444028" description="DUF6532 domain-containing protein" evidence="1">
    <location>
        <begin position="17"/>
        <end position="159"/>
    </location>
</feature>
<gene>
    <name evidence="3" type="ORF">CONPUDRAFT_160207</name>
</gene>
<evidence type="ECO:0000313" key="3">
    <source>
        <dbReference type="EMBL" id="EIW74505.1"/>
    </source>
</evidence>
<feature type="signal peptide" evidence="1">
    <location>
        <begin position="1"/>
        <end position="16"/>
    </location>
</feature>